<organism evidence="1 2">
    <name type="scientific">Coemansia aciculifera</name>
    <dbReference type="NCBI Taxonomy" id="417176"/>
    <lineage>
        <taxon>Eukaryota</taxon>
        <taxon>Fungi</taxon>
        <taxon>Fungi incertae sedis</taxon>
        <taxon>Zoopagomycota</taxon>
        <taxon>Kickxellomycotina</taxon>
        <taxon>Kickxellomycetes</taxon>
        <taxon>Kickxellales</taxon>
        <taxon>Kickxellaceae</taxon>
        <taxon>Coemansia</taxon>
    </lineage>
</organism>
<accession>A0ACC1M2F4</accession>
<dbReference type="Proteomes" id="UP001139981">
    <property type="component" value="Unassembled WGS sequence"/>
</dbReference>
<reference evidence="1" key="1">
    <citation type="submission" date="2022-07" db="EMBL/GenBank/DDBJ databases">
        <title>Phylogenomic reconstructions and comparative analyses of Kickxellomycotina fungi.</title>
        <authorList>
            <person name="Reynolds N.K."/>
            <person name="Stajich J.E."/>
            <person name="Barry K."/>
            <person name="Grigoriev I.V."/>
            <person name="Crous P."/>
            <person name="Smith M.E."/>
        </authorList>
    </citation>
    <scope>NUCLEOTIDE SEQUENCE</scope>
    <source>
        <strain evidence="1">CBS 190363</strain>
    </source>
</reference>
<evidence type="ECO:0000313" key="1">
    <source>
        <dbReference type="EMBL" id="KAJ2893102.1"/>
    </source>
</evidence>
<feature type="non-terminal residue" evidence="1">
    <location>
        <position position="1"/>
    </location>
</feature>
<sequence>DFGQKQEYEWMLKYAQDIGVILWASNEKRQLVVTRQGHAKIAEFVRNQKAANAAAAAAAAANKTA</sequence>
<protein>
    <submittedName>
        <fullName evidence="1">Uncharacterized protein</fullName>
    </submittedName>
</protein>
<gene>
    <name evidence="1" type="ORF">IWW38_002978</name>
</gene>
<keyword evidence="2" id="KW-1185">Reference proteome</keyword>
<proteinExistence type="predicted"/>
<name>A0ACC1M2F4_9FUNG</name>
<comment type="caution">
    <text evidence="1">The sequence shown here is derived from an EMBL/GenBank/DDBJ whole genome shotgun (WGS) entry which is preliminary data.</text>
</comment>
<evidence type="ECO:0000313" key="2">
    <source>
        <dbReference type="Proteomes" id="UP001139981"/>
    </source>
</evidence>
<dbReference type="EMBL" id="JANBVB010000601">
    <property type="protein sequence ID" value="KAJ2893102.1"/>
    <property type="molecule type" value="Genomic_DNA"/>
</dbReference>